<reference evidence="8 9" key="1">
    <citation type="submission" date="2016-12" db="EMBL/GenBank/DDBJ databases">
        <title>Diversity of luminous bacteria.</title>
        <authorList>
            <person name="Yoshizawa S."/>
            <person name="Kogure K."/>
        </authorList>
    </citation>
    <scope>NUCLEOTIDE SEQUENCE [LARGE SCALE GENOMIC DNA]</scope>
    <source>
        <strain evidence="8 9">SA4-48</strain>
    </source>
</reference>
<keyword evidence="2" id="KW-0547">Nucleotide-binding</keyword>
<dbReference type="EMBL" id="MSCH01000003">
    <property type="protein sequence ID" value="PQJ54717.1"/>
    <property type="molecule type" value="Genomic_DNA"/>
</dbReference>
<dbReference type="GO" id="GO:0016887">
    <property type="term" value="F:ATP hydrolysis activity"/>
    <property type="evidence" value="ECO:0007669"/>
    <property type="project" value="InterPro"/>
</dbReference>
<dbReference type="GO" id="GO:0017004">
    <property type="term" value="P:cytochrome complex assembly"/>
    <property type="evidence" value="ECO:0007669"/>
    <property type="project" value="UniProtKB-KW"/>
</dbReference>
<dbReference type="InterPro" id="IPR003593">
    <property type="entry name" value="AAA+_ATPase"/>
</dbReference>
<sequence>MLEVQGLTCFRQNRCLFAELNFVLSDHQICQIEGPNGAGKSTLLRAILGLFRPDEGKILWDGESTTQQAELFLQQVFFLGHKFAINSDLTPWQNLEFWAVLNPTSNLDFTTALGLVGLTGLEHIPCHSLSAGQHRRVALARLWLTNTKLWILDEPFTAIDKSGVQLLQQRFDQHLQNGGMILITTHQDLSQNFEQLTKLTLGNSTIGHSTVGDAE</sequence>
<keyword evidence="6" id="KW-0472">Membrane</keyword>
<dbReference type="InterPro" id="IPR027417">
    <property type="entry name" value="P-loop_NTPase"/>
</dbReference>
<evidence type="ECO:0000256" key="1">
    <source>
        <dbReference type="ARBA" id="ARBA00022448"/>
    </source>
</evidence>
<feature type="domain" description="ABC transporter" evidence="7">
    <location>
        <begin position="2"/>
        <end position="209"/>
    </location>
</feature>
<dbReference type="Proteomes" id="UP000239007">
    <property type="component" value="Unassembled WGS sequence"/>
</dbReference>
<keyword evidence="9" id="KW-1185">Reference proteome</keyword>
<evidence type="ECO:0000256" key="3">
    <source>
        <dbReference type="ARBA" id="ARBA00022748"/>
    </source>
</evidence>
<dbReference type="PROSITE" id="PS50893">
    <property type="entry name" value="ABC_TRANSPORTER_2"/>
    <property type="match status" value="1"/>
</dbReference>
<dbReference type="InterPro" id="IPR005895">
    <property type="entry name" value="ABC_transptr_haem_export_CcmA"/>
</dbReference>
<dbReference type="GO" id="GO:0005524">
    <property type="term" value="F:ATP binding"/>
    <property type="evidence" value="ECO:0007669"/>
    <property type="project" value="UniProtKB-KW"/>
</dbReference>
<dbReference type="PANTHER" id="PTHR43499">
    <property type="entry name" value="ABC TRANSPORTER I FAMILY MEMBER 1"/>
    <property type="match status" value="1"/>
</dbReference>
<dbReference type="NCBIfam" id="TIGR01189">
    <property type="entry name" value="ccmA"/>
    <property type="match status" value="1"/>
</dbReference>
<keyword evidence="1" id="KW-0813">Transport</keyword>
<dbReference type="Pfam" id="PF00005">
    <property type="entry name" value="ABC_tran"/>
    <property type="match status" value="1"/>
</dbReference>
<dbReference type="AlphaFoldDB" id="A0A2S7UXK6"/>
<dbReference type="OrthoDB" id="9800654at2"/>
<dbReference type="GO" id="GO:0022857">
    <property type="term" value="F:transmembrane transporter activity"/>
    <property type="evidence" value="ECO:0007669"/>
    <property type="project" value="InterPro"/>
</dbReference>
<comment type="caution">
    <text evidence="8">The sequence shown here is derived from an EMBL/GenBank/DDBJ whole genome shotgun (WGS) entry which is preliminary data.</text>
</comment>
<dbReference type="Gene3D" id="3.40.50.300">
    <property type="entry name" value="P-loop containing nucleotide triphosphate hydrolases"/>
    <property type="match status" value="1"/>
</dbReference>
<keyword evidence="3" id="KW-0201">Cytochrome c-type biogenesis</keyword>
<evidence type="ECO:0000313" key="9">
    <source>
        <dbReference type="Proteomes" id="UP000239007"/>
    </source>
</evidence>
<name>A0A2S7UXK6_9GAMM</name>
<evidence type="ECO:0000256" key="4">
    <source>
        <dbReference type="ARBA" id="ARBA00022840"/>
    </source>
</evidence>
<evidence type="ECO:0000256" key="2">
    <source>
        <dbReference type="ARBA" id="ARBA00022741"/>
    </source>
</evidence>
<evidence type="ECO:0000256" key="5">
    <source>
        <dbReference type="ARBA" id="ARBA00022967"/>
    </source>
</evidence>
<evidence type="ECO:0000259" key="7">
    <source>
        <dbReference type="PROSITE" id="PS50893"/>
    </source>
</evidence>
<organism evidence="8 9">
    <name type="scientific">Psychrosphaera saromensis</name>
    <dbReference type="NCBI Taxonomy" id="716813"/>
    <lineage>
        <taxon>Bacteria</taxon>
        <taxon>Pseudomonadati</taxon>
        <taxon>Pseudomonadota</taxon>
        <taxon>Gammaproteobacteria</taxon>
        <taxon>Alteromonadales</taxon>
        <taxon>Pseudoalteromonadaceae</taxon>
        <taxon>Psychrosphaera</taxon>
    </lineage>
</organism>
<dbReference type="InterPro" id="IPR003439">
    <property type="entry name" value="ABC_transporter-like_ATP-bd"/>
</dbReference>
<dbReference type="NCBIfam" id="NF010061">
    <property type="entry name" value="PRK13538.1"/>
    <property type="match status" value="1"/>
</dbReference>
<gene>
    <name evidence="8" type="ORF">BTO11_14370</name>
</gene>
<keyword evidence="5" id="KW-1278">Translocase</keyword>
<evidence type="ECO:0000313" key="8">
    <source>
        <dbReference type="EMBL" id="PQJ54717.1"/>
    </source>
</evidence>
<dbReference type="RefSeq" id="WP_105053239.1">
    <property type="nucleotide sequence ID" value="NZ_BMYG01000001.1"/>
</dbReference>
<dbReference type="SUPFAM" id="SSF52540">
    <property type="entry name" value="P-loop containing nucleoside triphosphate hydrolases"/>
    <property type="match status" value="1"/>
</dbReference>
<keyword evidence="4" id="KW-0067">ATP-binding</keyword>
<dbReference type="PANTHER" id="PTHR43499:SF1">
    <property type="entry name" value="ABC TRANSPORTER I FAMILY MEMBER 1"/>
    <property type="match status" value="1"/>
</dbReference>
<evidence type="ECO:0000256" key="6">
    <source>
        <dbReference type="ARBA" id="ARBA00023136"/>
    </source>
</evidence>
<dbReference type="SMART" id="SM00382">
    <property type="entry name" value="AAA"/>
    <property type="match status" value="1"/>
</dbReference>
<accession>A0A2S7UXK6</accession>
<proteinExistence type="predicted"/>
<protein>
    <recommendedName>
        <fullName evidence="7">ABC transporter domain-containing protein</fullName>
    </recommendedName>
</protein>